<evidence type="ECO:0008006" key="4">
    <source>
        <dbReference type="Google" id="ProtNLM"/>
    </source>
</evidence>
<dbReference type="Gene3D" id="3.40.50.12480">
    <property type="match status" value="1"/>
</dbReference>
<feature type="chain" id="PRO_5017069833" description="Bacterial repeat domain-containing protein" evidence="1">
    <location>
        <begin position="22"/>
        <end position="505"/>
    </location>
</feature>
<evidence type="ECO:0000313" key="3">
    <source>
        <dbReference type="Proteomes" id="UP000254156"/>
    </source>
</evidence>
<dbReference type="RefSeq" id="WP_081774539.1">
    <property type="nucleotide sequence ID" value="NZ_JASBZX010000004.1"/>
</dbReference>
<gene>
    <name evidence="2" type="ORF">NCTC11632_00758</name>
</gene>
<dbReference type="InterPro" id="IPR032675">
    <property type="entry name" value="LRR_dom_sf"/>
</dbReference>
<sequence length="505" mass="55352">MKTKKLQQFLFCMSTVGFLSACGVVSFSVENGGGTVGATVDGAIISPGSPVANDKEIVFKAFPENNYTVCYWTLNDSIVNQGAPEYRIKMKDNKTLNVTVAFAKADSGYPKSSYKISDDGATLFDWPGKETVVDMNNDCNLAKVKVVSSSEHRAGVKKLILGNRVTTLKPFNTWCFSLQELTISKNVSKMEGAIRSYDLKKIILSDQNNHYLLVDGVLFSKDKKTLVLFPAKRTGKYVVPEGVTHIAPSAFHGSDLSEVILPGTLVEIGDRAFERAEDLKKIDIPNSVQSIGEFAFVSALGLEEIMIGGSVSKTGKGFIADTYSLKKIRVADNNPFFTVLNGVLFSKDMKKLIACPKANNSNKQYSIPHGVEEIDYGAFSAVKGITEVSIPNTVRIIRQAAFLFCDVEELTIPDSVTDIEGELLRYAGRVKKVTFGRNVKRIGSGTFVDCSSLREIVSLNPVPPKAESFTYGQDMSKITLRVPRGSKQAYKAAPGWNRFDQIIEM</sequence>
<keyword evidence="1" id="KW-0732">Signal</keyword>
<dbReference type="InterPro" id="IPR026906">
    <property type="entry name" value="LRR_5"/>
</dbReference>
<dbReference type="Gene3D" id="3.80.10.10">
    <property type="entry name" value="Ribonuclease Inhibitor"/>
    <property type="match status" value="2"/>
</dbReference>
<protein>
    <recommendedName>
        <fullName evidence="4">Bacterial repeat domain-containing protein</fullName>
    </recommendedName>
</protein>
<accession>A0A379E7N9</accession>
<name>A0A379E7N9_9PORP</name>
<dbReference type="AlphaFoldDB" id="A0A379E7N9"/>
<dbReference type="SUPFAM" id="SSF52058">
    <property type="entry name" value="L domain-like"/>
    <property type="match status" value="1"/>
</dbReference>
<dbReference type="Proteomes" id="UP000254156">
    <property type="component" value="Unassembled WGS sequence"/>
</dbReference>
<dbReference type="PROSITE" id="PS51257">
    <property type="entry name" value="PROKAR_LIPOPROTEIN"/>
    <property type="match status" value="1"/>
</dbReference>
<dbReference type="EMBL" id="UGTF01000002">
    <property type="protein sequence ID" value="SUB88686.1"/>
    <property type="molecule type" value="Genomic_DNA"/>
</dbReference>
<evidence type="ECO:0000256" key="1">
    <source>
        <dbReference type="SAM" id="SignalP"/>
    </source>
</evidence>
<evidence type="ECO:0000313" key="2">
    <source>
        <dbReference type="EMBL" id="SUB88686.1"/>
    </source>
</evidence>
<proteinExistence type="predicted"/>
<dbReference type="PANTHER" id="PTHR45661">
    <property type="entry name" value="SURFACE ANTIGEN"/>
    <property type="match status" value="1"/>
</dbReference>
<feature type="signal peptide" evidence="1">
    <location>
        <begin position="1"/>
        <end position="21"/>
    </location>
</feature>
<reference evidence="2 3" key="1">
    <citation type="submission" date="2018-06" db="EMBL/GenBank/DDBJ databases">
        <authorList>
            <consortium name="Pathogen Informatics"/>
            <person name="Doyle S."/>
        </authorList>
    </citation>
    <scope>NUCLEOTIDE SEQUENCE [LARGE SCALE GENOMIC DNA]</scope>
    <source>
        <strain evidence="2 3">NCTC11632</strain>
    </source>
</reference>
<dbReference type="InterPro" id="IPR053139">
    <property type="entry name" value="Surface_bspA-like"/>
</dbReference>
<organism evidence="2 3">
    <name type="scientific">Porphyromonas macacae</name>
    <dbReference type="NCBI Taxonomy" id="28115"/>
    <lineage>
        <taxon>Bacteria</taxon>
        <taxon>Pseudomonadati</taxon>
        <taxon>Bacteroidota</taxon>
        <taxon>Bacteroidia</taxon>
        <taxon>Bacteroidales</taxon>
        <taxon>Porphyromonadaceae</taxon>
        <taxon>Porphyromonas</taxon>
    </lineage>
</organism>
<dbReference type="PANTHER" id="PTHR45661:SF3">
    <property type="entry name" value="IG-LIKE DOMAIN-CONTAINING PROTEIN"/>
    <property type="match status" value="1"/>
</dbReference>
<dbReference type="Pfam" id="PF13306">
    <property type="entry name" value="LRR_5"/>
    <property type="match status" value="2"/>
</dbReference>